<proteinExistence type="predicted"/>
<feature type="region of interest" description="Disordered" evidence="1">
    <location>
        <begin position="123"/>
        <end position="161"/>
    </location>
</feature>
<feature type="compositionally biased region" description="Polar residues" evidence="1">
    <location>
        <begin position="149"/>
        <end position="159"/>
    </location>
</feature>
<feature type="region of interest" description="Disordered" evidence="1">
    <location>
        <begin position="199"/>
        <end position="229"/>
    </location>
</feature>
<reference evidence="2" key="1">
    <citation type="journal article" date="2005" name="BMC Biol.">
        <title>The sequence of rice chromosomes 11 and 12, rich in disease resistance genes and recent gene duplications.</title>
        <authorList>
            <consortium name="The rice chromosomes 11 and 12 sequencing consortia"/>
        </authorList>
    </citation>
    <scope>NUCLEOTIDE SEQUENCE [LARGE SCALE GENOMIC DNA]</scope>
</reference>
<feature type="region of interest" description="Disordered" evidence="1">
    <location>
        <begin position="88"/>
        <end position="107"/>
    </location>
</feature>
<accession>Q2R4P7</accession>
<protein>
    <submittedName>
        <fullName evidence="2">Retrotransposon protein, putative, Ty3-gypsy subclass</fullName>
    </submittedName>
</protein>
<gene>
    <name evidence="2" type="ordered locus">LOC_Os11g27740</name>
</gene>
<dbReference type="EMBL" id="DP000010">
    <property type="protein sequence ID" value="ABA93535.1"/>
    <property type="molecule type" value="Genomic_DNA"/>
</dbReference>
<feature type="compositionally biased region" description="Basic and acidic residues" evidence="1">
    <location>
        <begin position="88"/>
        <end position="99"/>
    </location>
</feature>
<sequence length="587" mass="66423">MEYEFHDYFKDVSLMEQRPIDNSSVTYDTISVTPIVKTGIVSNPLLVAPIDSDNKKVLIRPSQAESTKGKNVIFGDPRPETIRINNAKAKDRKVTKDESSSSIKTKKPKLTFEMLMTKFKKGLAGQRFDNQTSDSKRPRSSRGKRFGQTPKQSEPSTIPTPYKPPVVMPWYPYPMSLYGYPFMYYMSWIPMPYYQQCKESPRSVPSHSSNSRQDRFSQKNRSGGSKVKKVKKVWVRKEAKAPEVIIIKKESQDVQDVQKPTGDAVETIQAKKTEADAVIVNDGAEVDTFWLISFSKEEATTSSSHSSKKEVGDVKDKTCNNLEPRTTPKQMWRPKECGIHLAFEIMQSRKPILLGGQDINMLIKKSREMNGRWIQHHIFEQPFVGCQGKMPVLSSGIGKLAYNLFKKSRCLIFKSLGKIGKVIDHGRSDWHCMAGLTGGSLRSDQLCMAGLTMQTGRSDRHCMAGHWFELVASNYFTKWAETVPLKNITYTEAHRIPKHGATKVTPFEFVYGRKAVLPVEGGMCLHPNLALVDEIGENCRVSFAGPVRPQKRKQQRNNGLAKLRLHSHRQLNWGISQTSSPSQLVFN</sequence>
<organism evidence="2">
    <name type="scientific">Oryza sativa subsp. japonica</name>
    <name type="common">Rice</name>
    <dbReference type="NCBI Taxonomy" id="39947"/>
    <lineage>
        <taxon>Eukaryota</taxon>
        <taxon>Viridiplantae</taxon>
        <taxon>Streptophyta</taxon>
        <taxon>Embryophyta</taxon>
        <taxon>Tracheophyta</taxon>
        <taxon>Spermatophyta</taxon>
        <taxon>Magnoliopsida</taxon>
        <taxon>Liliopsida</taxon>
        <taxon>Poales</taxon>
        <taxon>Poaceae</taxon>
        <taxon>BOP clade</taxon>
        <taxon>Oryzoideae</taxon>
        <taxon>Oryzeae</taxon>
        <taxon>Oryzinae</taxon>
        <taxon>Oryza</taxon>
        <taxon>Oryza sativa</taxon>
    </lineage>
</organism>
<dbReference type="AlphaFoldDB" id="Q2R4P7"/>
<evidence type="ECO:0000313" key="2">
    <source>
        <dbReference type="EMBL" id="ABA93535.1"/>
    </source>
</evidence>
<reference evidence="2" key="3">
    <citation type="submission" date="2006-01" db="EMBL/GenBank/DDBJ databases">
        <authorList>
            <person name="Buell R."/>
        </authorList>
    </citation>
    <scope>NUCLEOTIDE SEQUENCE</scope>
</reference>
<evidence type="ECO:0000256" key="1">
    <source>
        <dbReference type="SAM" id="MobiDB-lite"/>
    </source>
</evidence>
<reference evidence="2" key="2">
    <citation type="submission" date="2005-04" db="EMBL/GenBank/DDBJ databases">
        <authorList>
            <person name="Buell C.R."/>
            <person name="Wing R.A."/>
            <person name="McCombie W.A."/>
            <person name="Ouyang S."/>
        </authorList>
    </citation>
    <scope>NUCLEOTIDE SEQUENCE</scope>
</reference>
<feature type="compositionally biased region" description="Low complexity" evidence="1">
    <location>
        <begin position="202"/>
        <end position="211"/>
    </location>
</feature>
<name>Q2R4P7_ORYSJ</name>